<evidence type="ECO:0000313" key="1">
    <source>
        <dbReference type="EMBL" id="DAF46572.1"/>
    </source>
</evidence>
<dbReference type="EMBL" id="BK032540">
    <property type="protein sequence ID" value="DAF46572.1"/>
    <property type="molecule type" value="Genomic_DNA"/>
</dbReference>
<proteinExistence type="predicted"/>
<accession>A0A8S5S693</accession>
<name>A0A8S5S693_9CAUD</name>
<organism evidence="1">
    <name type="scientific">Myoviridae sp. ct1ba2</name>
    <dbReference type="NCBI Taxonomy" id="2827654"/>
    <lineage>
        <taxon>Viruses</taxon>
        <taxon>Duplodnaviria</taxon>
        <taxon>Heunggongvirae</taxon>
        <taxon>Uroviricota</taxon>
        <taxon>Caudoviricetes</taxon>
    </lineage>
</organism>
<protein>
    <submittedName>
        <fullName evidence="1">Uncharacterized protein</fullName>
    </submittedName>
</protein>
<sequence>MSGKKMKFRATIDYDITDECMETIYSNSIYKLKEEMDAIFKKLIVVDFKDENGIQGFYRGTDVKEL</sequence>
<reference evidence="1" key="1">
    <citation type="journal article" date="2021" name="Proc. Natl. Acad. Sci. U.S.A.">
        <title>A Catalog of Tens of Thousands of Viruses from Human Metagenomes Reveals Hidden Associations with Chronic Diseases.</title>
        <authorList>
            <person name="Tisza M.J."/>
            <person name="Buck C.B."/>
        </authorList>
    </citation>
    <scope>NUCLEOTIDE SEQUENCE</scope>
    <source>
        <strain evidence="1">Ct1ba2</strain>
    </source>
</reference>